<reference evidence="1 2" key="1">
    <citation type="journal article" date="2019" name="Sci. Rep.">
        <title>Orb-weaving spider Araneus ventricosus genome elucidates the spidroin gene catalogue.</title>
        <authorList>
            <person name="Kono N."/>
            <person name="Nakamura H."/>
            <person name="Ohtoshi R."/>
            <person name="Moran D.A.P."/>
            <person name="Shinohara A."/>
            <person name="Yoshida Y."/>
            <person name="Fujiwara M."/>
            <person name="Mori M."/>
            <person name="Tomita M."/>
            <person name="Arakawa K."/>
        </authorList>
    </citation>
    <scope>NUCLEOTIDE SEQUENCE [LARGE SCALE GENOMIC DNA]</scope>
</reference>
<dbReference type="Proteomes" id="UP000499080">
    <property type="component" value="Unassembled WGS sequence"/>
</dbReference>
<comment type="caution">
    <text evidence="1">The sequence shown here is derived from an EMBL/GenBank/DDBJ whole genome shotgun (WGS) entry which is preliminary data.</text>
</comment>
<dbReference type="EMBL" id="BGPR01038655">
    <property type="protein sequence ID" value="GBO14527.1"/>
    <property type="molecule type" value="Genomic_DNA"/>
</dbReference>
<name>A0A4Y2UST6_ARAVE</name>
<organism evidence="1 2">
    <name type="scientific">Araneus ventricosus</name>
    <name type="common">Orbweaver spider</name>
    <name type="synonym">Epeira ventricosa</name>
    <dbReference type="NCBI Taxonomy" id="182803"/>
    <lineage>
        <taxon>Eukaryota</taxon>
        <taxon>Metazoa</taxon>
        <taxon>Ecdysozoa</taxon>
        <taxon>Arthropoda</taxon>
        <taxon>Chelicerata</taxon>
        <taxon>Arachnida</taxon>
        <taxon>Araneae</taxon>
        <taxon>Araneomorphae</taxon>
        <taxon>Entelegynae</taxon>
        <taxon>Araneoidea</taxon>
        <taxon>Araneidae</taxon>
        <taxon>Araneus</taxon>
    </lineage>
</organism>
<gene>
    <name evidence="1" type="ORF">AVEN_58470_1</name>
</gene>
<keyword evidence="2" id="KW-1185">Reference proteome</keyword>
<sequence>MSKVILQRRSHSKDVPYRILPPSIYSVPDRAWRHMEISGEIRISAPNRDIEKINEFSGIFDLSPKLLNRQGEGFRSGRCRSFHTYPCKTFFPNIRQTLAESDISCS</sequence>
<evidence type="ECO:0000313" key="1">
    <source>
        <dbReference type="EMBL" id="GBO14527.1"/>
    </source>
</evidence>
<protein>
    <submittedName>
        <fullName evidence="1">Uncharacterized protein</fullName>
    </submittedName>
</protein>
<accession>A0A4Y2UST6</accession>
<evidence type="ECO:0000313" key="2">
    <source>
        <dbReference type="Proteomes" id="UP000499080"/>
    </source>
</evidence>
<proteinExistence type="predicted"/>
<dbReference type="AlphaFoldDB" id="A0A4Y2UST6"/>